<evidence type="ECO:0000313" key="3">
    <source>
        <dbReference type="Proteomes" id="UP001500221"/>
    </source>
</evidence>
<keyword evidence="3" id="KW-1185">Reference proteome</keyword>
<dbReference type="RefSeq" id="WP_345453515.1">
    <property type="nucleotide sequence ID" value="NZ_BAABKG010000001.1"/>
</dbReference>
<proteinExistence type="predicted"/>
<dbReference type="Proteomes" id="UP001500221">
    <property type="component" value="Unassembled WGS sequence"/>
</dbReference>
<evidence type="ECO:0008006" key="4">
    <source>
        <dbReference type="Google" id="ProtNLM"/>
    </source>
</evidence>
<evidence type="ECO:0000313" key="2">
    <source>
        <dbReference type="EMBL" id="GAA5141060.1"/>
    </source>
</evidence>
<protein>
    <recommendedName>
        <fullName evidence="4">ESX-1 secretion-associated protein EspA/EspE-like domain-containing protein</fullName>
    </recommendedName>
</protein>
<name>A0ABP9PBQ8_9ACTN</name>
<reference evidence="3" key="1">
    <citation type="journal article" date="2019" name="Int. J. Syst. Evol. Microbiol.">
        <title>The Global Catalogue of Microorganisms (GCM) 10K type strain sequencing project: providing services to taxonomists for standard genome sequencing and annotation.</title>
        <authorList>
            <consortium name="The Broad Institute Genomics Platform"/>
            <consortium name="The Broad Institute Genome Sequencing Center for Infectious Disease"/>
            <person name="Wu L."/>
            <person name="Ma J."/>
        </authorList>
    </citation>
    <scope>NUCLEOTIDE SEQUENCE [LARGE SCALE GENOMIC DNA]</scope>
    <source>
        <strain evidence="3">JCM 18459</strain>
    </source>
</reference>
<gene>
    <name evidence="2" type="ORF">GCM10023340_02180</name>
</gene>
<accession>A0ABP9PBQ8</accession>
<comment type="caution">
    <text evidence="2">The sequence shown here is derived from an EMBL/GenBank/DDBJ whole genome shotgun (WGS) entry which is preliminary data.</text>
</comment>
<evidence type="ECO:0000256" key="1">
    <source>
        <dbReference type="SAM" id="MobiDB-lite"/>
    </source>
</evidence>
<dbReference type="EMBL" id="BAABKG010000001">
    <property type="protein sequence ID" value="GAA5141060.1"/>
    <property type="molecule type" value="Genomic_DNA"/>
</dbReference>
<organism evidence="2 3">
    <name type="scientific">Nocardioides marinquilinus</name>
    <dbReference type="NCBI Taxonomy" id="1210400"/>
    <lineage>
        <taxon>Bacteria</taxon>
        <taxon>Bacillati</taxon>
        <taxon>Actinomycetota</taxon>
        <taxon>Actinomycetes</taxon>
        <taxon>Propionibacteriales</taxon>
        <taxon>Nocardioidaceae</taxon>
        <taxon>Nocardioides</taxon>
    </lineage>
</organism>
<feature type="region of interest" description="Disordered" evidence="1">
    <location>
        <begin position="274"/>
        <end position="296"/>
    </location>
</feature>
<sequence length="296" mass="31259">MTFASLGAELAELAAYCDSDDANSADASEGGNSASPSDFAGRYADLESLFGDFDDCPDFGYFDGLLDGADALVKKLSRGEAPNGDVGEEVPDYANPALDHFGIVDGYVDDWQGDAAVAFHEQFLAHSTTYTQNQFLVAVTLRGALRCEQEIWYNARKSVQDVGDKTKAALEDYLDGKPGNVEWAAVIAIVGTVVSSIGGGGLALLGATTGVFSAALGQDMSGNTPEKIVQEARDGITKIKTDIAAEEEKVIKALNESRTYLTANREPEFVGKPGAWDLVDADPGTARSPEVIGGQR</sequence>